<gene>
    <name evidence="1" type="ORF">DI609_00820</name>
</gene>
<name>A0A2W5BE87_9CORY</name>
<organism evidence="1 2">
    <name type="scientific">Corynebacterium urealyticum</name>
    <dbReference type="NCBI Taxonomy" id="43771"/>
    <lineage>
        <taxon>Bacteria</taxon>
        <taxon>Bacillati</taxon>
        <taxon>Actinomycetota</taxon>
        <taxon>Actinomycetes</taxon>
        <taxon>Mycobacteriales</taxon>
        <taxon>Corynebacteriaceae</taxon>
        <taxon>Corynebacterium</taxon>
    </lineage>
</organism>
<evidence type="ECO:0000313" key="2">
    <source>
        <dbReference type="Proteomes" id="UP000249451"/>
    </source>
</evidence>
<dbReference type="Proteomes" id="UP000249451">
    <property type="component" value="Unassembled WGS sequence"/>
</dbReference>
<comment type="caution">
    <text evidence="1">The sequence shown here is derived from an EMBL/GenBank/DDBJ whole genome shotgun (WGS) entry which is preliminary data.</text>
</comment>
<sequence length="116" mass="12297">MSTPVNLNIVMPYGATMLPDSALKEWSMRDKTGAMDIPVPDGPCRIAASWAGKTPVQLIVVNGGSSVTLADIPGGQAIKAHGGRAGDQARLRFTRNPVAADLKYTGTIEVYPLNFE</sequence>
<reference evidence="1 2" key="1">
    <citation type="submission" date="2017-11" db="EMBL/GenBank/DDBJ databases">
        <title>Infants hospitalized years apart are colonized by the same room-sourced microbial strains.</title>
        <authorList>
            <person name="Brooks B."/>
            <person name="Olm M.R."/>
            <person name="Firek B.A."/>
            <person name="Baker R."/>
            <person name="Thomas B.C."/>
            <person name="Morowitz M.J."/>
            <person name="Banfield J.F."/>
        </authorList>
    </citation>
    <scope>NUCLEOTIDE SEQUENCE [LARGE SCALE GENOMIC DNA]</scope>
    <source>
        <strain evidence="1">S2_012_000_R3_87</strain>
    </source>
</reference>
<evidence type="ECO:0000313" key="1">
    <source>
        <dbReference type="EMBL" id="PZP03567.1"/>
    </source>
</evidence>
<accession>A0A2W5BE87</accession>
<dbReference type="EMBL" id="QFNY01000009">
    <property type="protein sequence ID" value="PZP03567.1"/>
    <property type="molecule type" value="Genomic_DNA"/>
</dbReference>
<proteinExistence type="predicted"/>
<dbReference type="AlphaFoldDB" id="A0A2W5BE87"/>
<protein>
    <submittedName>
        <fullName evidence="1">Uncharacterized protein</fullName>
    </submittedName>
</protein>